<evidence type="ECO:0000259" key="1">
    <source>
        <dbReference type="PROSITE" id="PS50191"/>
    </source>
</evidence>
<dbReference type="InterPro" id="IPR036865">
    <property type="entry name" value="CRAL-TRIO_dom_sf"/>
</dbReference>
<dbReference type="EMBL" id="PZQS01000004">
    <property type="protein sequence ID" value="PVD32425.1"/>
    <property type="molecule type" value="Genomic_DNA"/>
</dbReference>
<dbReference type="Proteomes" id="UP000245119">
    <property type="component" value="Linkage Group LG4"/>
</dbReference>
<dbReference type="GO" id="GO:1902936">
    <property type="term" value="F:phosphatidylinositol bisphosphate binding"/>
    <property type="evidence" value="ECO:0007669"/>
    <property type="project" value="TreeGrafter"/>
</dbReference>
<dbReference type="Pfam" id="PF00650">
    <property type="entry name" value="CRAL_TRIO"/>
    <property type="match status" value="1"/>
</dbReference>
<dbReference type="PANTHER" id="PTHR10174">
    <property type="entry name" value="ALPHA-TOCOPHEROL TRANSFER PROTEIN-RELATED"/>
    <property type="match status" value="1"/>
</dbReference>
<dbReference type="OMA" id="MIQDEET"/>
<evidence type="ECO:0000313" key="3">
    <source>
        <dbReference type="Proteomes" id="UP000245119"/>
    </source>
</evidence>
<dbReference type="Gene3D" id="1.20.5.1200">
    <property type="entry name" value="Alpha-tocopherol transfer"/>
    <property type="match status" value="1"/>
</dbReference>
<comment type="caution">
    <text evidence="2">The sequence shown here is derived from an EMBL/GenBank/DDBJ whole genome shotgun (WGS) entry which is preliminary data.</text>
</comment>
<dbReference type="AlphaFoldDB" id="A0A2T7PG77"/>
<dbReference type="GO" id="GO:0016020">
    <property type="term" value="C:membrane"/>
    <property type="evidence" value="ECO:0007669"/>
    <property type="project" value="TreeGrafter"/>
</dbReference>
<organism evidence="2 3">
    <name type="scientific">Pomacea canaliculata</name>
    <name type="common">Golden apple snail</name>
    <dbReference type="NCBI Taxonomy" id="400727"/>
    <lineage>
        <taxon>Eukaryota</taxon>
        <taxon>Metazoa</taxon>
        <taxon>Spiralia</taxon>
        <taxon>Lophotrochozoa</taxon>
        <taxon>Mollusca</taxon>
        <taxon>Gastropoda</taxon>
        <taxon>Caenogastropoda</taxon>
        <taxon>Architaenioglossa</taxon>
        <taxon>Ampullarioidea</taxon>
        <taxon>Ampullariidae</taxon>
        <taxon>Pomacea</taxon>
    </lineage>
</organism>
<dbReference type="PRINTS" id="PR00180">
    <property type="entry name" value="CRETINALDHBP"/>
</dbReference>
<gene>
    <name evidence="2" type="ORF">C0Q70_07859</name>
</gene>
<dbReference type="InterPro" id="IPR036273">
    <property type="entry name" value="CRAL/TRIO_N_dom_sf"/>
</dbReference>
<dbReference type="SUPFAM" id="SSF52087">
    <property type="entry name" value="CRAL/TRIO domain"/>
    <property type="match status" value="1"/>
</dbReference>
<dbReference type="SUPFAM" id="SSF46938">
    <property type="entry name" value="CRAL/TRIO N-terminal domain"/>
    <property type="match status" value="1"/>
</dbReference>
<dbReference type="Pfam" id="PF03765">
    <property type="entry name" value="CRAL_TRIO_N"/>
    <property type="match status" value="1"/>
</dbReference>
<dbReference type="InterPro" id="IPR011074">
    <property type="entry name" value="CRAL/TRIO_N_dom"/>
</dbReference>
<dbReference type="SMART" id="SM01100">
    <property type="entry name" value="CRAL_TRIO_N"/>
    <property type="match status" value="1"/>
</dbReference>
<feature type="domain" description="CRAL-TRIO" evidence="1">
    <location>
        <begin position="96"/>
        <end position="262"/>
    </location>
</feature>
<dbReference type="SMART" id="SM00516">
    <property type="entry name" value="SEC14"/>
    <property type="match status" value="1"/>
</dbReference>
<protein>
    <recommendedName>
        <fullName evidence="1">CRAL-TRIO domain-containing protein</fullName>
    </recommendedName>
</protein>
<reference evidence="2 3" key="1">
    <citation type="submission" date="2018-04" db="EMBL/GenBank/DDBJ databases">
        <title>The genome of golden apple snail Pomacea canaliculata provides insight into stress tolerance and invasive adaptation.</title>
        <authorList>
            <person name="Liu C."/>
            <person name="Liu B."/>
            <person name="Ren Y."/>
            <person name="Zhang Y."/>
            <person name="Wang H."/>
            <person name="Li S."/>
            <person name="Jiang F."/>
            <person name="Yin L."/>
            <person name="Zhang G."/>
            <person name="Qian W."/>
            <person name="Fan W."/>
        </authorList>
    </citation>
    <scope>NUCLEOTIDE SEQUENCE [LARGE SCALE GENOMIC DNA]</scope>
    <source>
        <strain evidence="2">SZHN2017</strain>
        <tissue evidence="2">Muscle</tissue>
    </source>
</reference>
<accession>A0A2T7PG77</accession>
<dbReference type="InterPro" id="IPR001251">
    <property type="entry name" value="CRAL-TRIO_dom"/>
</dbReference>
<name>A0A2T7PG77_POMCA</name>
<dbReference type="Gene3D" id="3.40.525.10">
    <property type="entry name" value="CRAL-TRIO lipid binding domain"/>
    <property type="match status" value="1"/>
</dbReference>
<dbReference type="PANTHER" id="PTHR10174:SF130">
    <property type="entry name" value="ALPHA-TOCOPHEROL TRANSFER PROTEIN-LIKE"/>
    <property type="match status" value="1"/>
</dbReference>
<dbReference type="OrthoDB" id="75724at2759"/>
<dbReference type="CDD" id="cd00170">
    <property type="entry name" value="SEC14"/>
    <property type="match status" value="1"/>
</dbReference>
<keyword evidence="3" id="KW-1185">Reference proteome</keyword>
<dbReference type="PROSITE" id="PS50191">
    <property type="entry name" value="CRAL_TRIO"/>
    <property type="match status" value="1"/>
</dbReference>
<evidence type="ECO:0000313" key="2">
    <source>
        <dbReference type="EMBL" id="PVD32425.1"/>
    </source>
</evidence>
<proteinExistence type="predicted"/>
<sequence length="315" mass="37377">MACKDMSEYTCSLSKESLEYAKLKLREDPVTRMLEVKAFRERLLQYGHGLRPNTDTRFLLRFLRARKFDQEQAFDMILKYYRMKKQDARMYTGLKPLNVLHVYPTSVAFPLPFRDRLGRQVYITYSGRVDSTRYSMEDLLKAEFLNISKMIQDEETQVRGVTSILDCQGFTMAHMKDYALDFNYGKKFTYIWQEAFPVRLKLLLLVNEPSFMDLVLTVFTPLMKNKVLKRMHRIGTNWRKLHEFIDPVHLPREYGGTRPEPFTDKDWIQTMLTCNEEMEEESKYGFVDYTMGRDVRKQQDAINTMAGTFRKLNVD</sequence>
<dbReference type="Gene3D" id="1.10.8.20">
    <property type="entry name" value="N-terminal domain of phosphatidylinositol transfer protein sec14p"/>
    <property type="match status" value="1"/>
</dbReference>